<feature type="transmembrane region" description="Helical" evidence="1">
    <location>
        <begin position="187"/>
        <end position="208"/>
    </location>
</feature>
<proteinExistence type="predicted"/>
<feature type="transmembrane region" description="Helical" evidence="1">
    <location>
        <begin position="323"/>
        <end position="344"/>
    </location>
</feature>
<dbReference type="Proteomes" id="UP000280368">
    <property type="component" value="Unassembled WGS sequence"/>
</dbReference>
<evidence type="ECO:0000313" key="3">
    <source>
        <dbReference type="Proteomes" id="UP000280368"/>
    </source>
</evidence>
<sequence length="352" mass="40357">MKKTIKIIKFVHLWLGLTCGLLVSISGITGALYVWQPEIIRALDSDLLLVTDGKLPAENVILSTANKIVKQHKNPQYMFLPYREQQTISVINKEGITQYYHPETAELLGAKTKTIIFFEDLLNIHRSLGIPIIGKYIVGTSSIVFFLFLLSSGVFLWWRTYSNKLKKGLYIKWKAKKKRLNYDIHKTVGILFFIPLSIIAFTGGYFTYHQLYKSGFSILDTADITSPKIGETFTVDMALAETSSSYYLRAVYFPTNDSNNFKYRYVNHREMTSGLRKTKEITTNENNIITSFSDHNSDLLSEKITAQMYVFHLGEIAGFLGRFLIFLCGFVPLILFITGLRFYFSSKKLKRC</sequence>
<keyword evidence="3" id="KW-1185">Reference proteome</keyword>
<evidence type="ECO:0000313" key="2">
    <source>
        <dbReference type="EMBL" id="RMA73108.1"/>
    </source>
</evidence>
<evidence type="ECO:0000256" key="1">
    <source>
        <dbReference type="SAM" id="Phobius"/>
    </source>
</evidence>
<protein>
    <submittedName>
        <fullName evidence="2">Putative iron-regulated membrane protein</fullName>
    </submittedName>
</protein>
<keyword evidence="1" id="KW-0812">Transmembrane</keyword>
<dbReference type="EMBL" id="REFH01000011">
    <property type="protein sequence ID" value="RMA73108.1"/>
    <property type="molecule type" value="Genomic_DNA"/>
</dbReference>
<name>A0A3L9ZRQ7_9FLAO</name>
<keyword evidence="1" id="KW-1133">Transmembrane helix</keyword>
<dbReference type="Pfam" id="PF03929">
    <property type="entry name" value="PepSY_TM"/>
    <property type="match status" value="1"/>
</dbReference>
<comment type="caution">
    <text evidence="2">The sequence shown here is derived from an EMBL/GenBank/DDBJ whole genome shotgun (WGS) entry which is preliminary data.</text>
</comment>
<dbReference type="RefSeq" id="WP_121926280.1">
    <property type="nucleotide sequence ID" value="NZ_CBCSGA010000013.1"/>
</dbReference>
<dbReference type="PANTHER" id="PTHR34219:SF3">
    <property type="entry name" value="BLL7967 PROTEIN"/>
    <property type="match status" value="1"/>
</dbReference>
<keyword evidence="1" id="KW-0472">Membrane</keyword>
<accession>A0A3L9ZRQ7</accession>
<feature type="transmembrane region" description="Helical" evidence="1">
    <location>
        <begin position="136"/>
        <end position="158"/>
    </location>
</feature>
<organism evidence="2 3">
    <name type="scientific">Flavobacterium weaverense</name>
    <dbReference type="NCBI Taxonomy" id="271156"/>
    <lineage>
        <taxon>Bacteria</taxon>
        <taxon>Pseudomonadati</taxon>
        <taxon>Bacteroidota</taxon>
        <taxon>Flavobacteriia</taxon>
        <taxon>Flavobacteriales</taxon>
        <taxon>Flavobacteriaceae</taxon>
        <taxon>Flavobacterium</taxon>
    </lineage>
</organism>
<feature type="transmembrane region" description="Helical" evidence="1">
    <location>
        <begin position="12"/>
        <end position="35"/>
    </location>
</feature>
<dbReference type="AlphaFoldDB" id="A0A3L9ZRQ7"/>
<dbReference type="OrthoDB" id="111691at2"/>
<gene>
    <name evidence="2" type="ORF">BC961_2712</name>
</gene>
<dbReference type="InterPro" id="IPR005625">
    <property type="entry name" value="PepSY-ass_TM"/>
</dbReference>
<dbReference type="PANTHER" id="PTHR34219">
    <property type="entry name" value="IRON-REGULATED INNER MEMBRANE PROTEIN-RELATED"/>
    <property type="match status" value="1"/>
</dbReference>
<reference evidence="2 3" key="1">
    <citation type="submission" date="2018-10" db="EMBL/GenBank/DDBJ databases">
        <title>Genomic Encyclopedia of Archaeal and Bacterial Type Strains, Phase II (KMG-II): from individual species to whole genera.</title>
        <authorList>
            <person name="Goeker M."/>
        </authorList>
    </citation>
    <scope>NUCLEOTIDE SEQUENCE [LARGE SCALE GENOMIC DNA]</scope>
    <source>
        <strain evidence="2 3">DSM 19727</strain>
    </source>
</reference>